<dbReference type="AlphaFoldDB" id="A0AAV5LHS8"/>
<accession>A0AAV5LHS8</accession>
<dbReference type="Proteomes" id="UP001054252">
    <property type="component" value="Unassembled WGS sequence"/>
</dbReference>
<protein>
    <recommendedName>
        <fullName evidence="3">Transmembrane protein</fullName>
    </recommendedName>
</protein>
<evidence type="ECO:0000313" key="1">
    <source>
        <dbReference type="EMBL" id="GKV36722.1"/>
    </source>
</evidence>
<organism evidence="1 2">
    <name type="scientific">Rubroshorea leprosula</name>
    <dbReference type="NCBI Taxonomy" id="152421"/>
    <lineage>
        <taxon>Eukaryota</taxon>
        <taxon>Viridiplantae</taxon>
        <taxon>Streptophyta</taxon>
        <taxon>Embryophyta</taxon>
        <taxon>Tracheophyta</taxon>
        <taxon>Spermatophyta</taxon>
        <taxon>Magnoliopsida</taxon>
        <taxon>eudicotyledons</taxon>
        <taxon>Gunneridae</taxon>
        <taxon>Pentapetalae</taxon>
        <taxon>rosids</taxon>
        <taxon>malvids</taxon>
        <taxon>Malvales</taxon>
        <taxon>Dipterocarpaceae</taxon>
        <taxon>Rubroshorea</taxon>
    </lineage>
</organism>
<comment type="caution">
    <text evidence="1">The sequence shown here is derived from an EMBL/GenBank/DDBJ whole genome shotgun (WGS) entry which is preliminary data.</text>
</comment>
<keyword evidence="2" id="KW-1185">Reference proteome</keyword>
<sequence length="41" mass="4692">MLVVVYVDSWWKIGIICFVSVGKFGYYGCRCCCGGVWRCFS</sequence>
<reference evidence="1 2" key="1">
    <citation type="journal article" date="2021" name="Commun. Biol.">
        <title>The genome of Shorea leprosula (Dipterocarpaceae) highlights the ecological relevance of drought in aseasonal tropical rainforests.</title>
        <authorList>
            <person name="Ng K.K.S."/>
            <person name="Kobayashi M.J."/>
            <person name="Fawcett J.A."/>
            <person name="Hatakeyama M."/>
            <person name="Paape T."/>
            <person name="Ng C.H."/>
            <person name="Ang C.C."/>
            <person name="Tnah L.H."/>
            <person name="Lee C.T."/>
            <person name="Nishiyama T."/>
            <person name="Sese J."/>
            <person name="O'Brien M.J."/>
            <person name="Copetti D."/>
            <person name="Mohd Noor M.I."/>
            <person name="Ong R.C."/>
            <person name="Putra M."/>
            <person name="Sireger I.Z."/>
            <person name="Indrioko S."/>
            <person name="Kosugi Y."/>
            <person name="Izuno A."/>
            <person name="Isagi Y."/>
            <person name="Lee S.L."/>
            <person name="Shimizu K.K."/>
        </authorList>
    </citation>
    <scope>NUCLEOTIDE SEQUENCE [LARGE SCALE GENOMIC DNA]</scope>
    <source>
        <strain evidence="1">214</strain>
    </source>
</reference>
<evidence type="ECO:0000313" key="2">
    <source>
        <dbReference type="Proteomes" id="UP001054252"/>
    </source>
</evidence>
<name>A0AAV5LHS8_9ROSI</name>
<evidence type="ECO:0008006" key="3">
    <source>
        <dbReference type="Google" id="ProtNLM"/>
    </source>
</evidence>
<gene>
    <name evidence="1" type="ORF">SLEP1_g44821</name>
</gene>
<proteinExistence type="predicted"/>
<dbReference type="EMBL" id="BPVZ01000118">
    <property type="protein sequence ID" value="GKV36722.1"/>
    <property type="molecule type" value="Genomic_DNA"/>
</dbReference>